<evidence type="ECO:0000259" key="2">
    <source>
        <dbReference type="Pfam" id="PF00125"/>
    </source>
</evidence>
<sequence length="89" mass="9725">MSYQQRKASSAKPDGANRTVELLKLPFRPLVCGTARDLKNNLRIRSGAVAALQKADEAYLTGLTEDINPCAAHAKRVTVTPKDMQLACR</sequence>
<dbReference type="AlphaFoldDB" id="A0A6A4X2W4"/>
<evidence type="ECO:0000256" key="1">
    <source>
        <dbReference type="ARBA" id="ARBA00010343"/>
    </source>
</evidence>
<dbReference type="EMBL" id="VIIS01000076">
    <property type="protein sequence ID" value="KAF0313615.1"/>
    <property type="molecule type" value="Genomic_DNA"/>
</dbReference>
<dbReference type="GO" id="GO:0003677">
    <property type="term" value="F:DNA binding"/>
    <property type="evidence" value="ECO:0007669"/>
    <property type="project" value="InterPro"/>
</dbReference>
<evidence type="ECO:0000313" key="3">
    <source>
        <dbReference type="EMBL" id="KAF0313615.1"/>
    </source>
</evidence>
<name>A0A6A4X2W4_AMPAM</name>
<organism evidence="3 4">
    <name type="scientific">Amphibalanus amphitrite</name>
    <name type="common">Striped barnacle</name>
    <name type="synonym">Balanus amphitrite</name>
    <dbReference type="NCBI Taxonomy" id="1232801"/>
    <lineage>
        <taxon>Eukaryota</taxon>
        <taxon>Metazoa</taxon>
        <taxon>Ecdysozoa</taxon>
        <taxon>Arthropoda</taxon>
        <taxon>Crustacea</taxon>
        <taxon>Multicrustacea</taxon>
        <taxon>Cirripedia</taxon>
        <taxon>Thoracica</taxon>
        <taxon>Thoracicalcarea</taxon>
        <taxon>Balanomorpha</taxon>
        <taxon>Balanoidea</taxon>
        <taxon>Balanidae</taxon>
        <taxon>Amphibalaninae</taxon>
        <taxon>Amphibalanus</taxon>
    </lineage>
</organism>
<reference evidence="3 4" key="1">
    <citation type="submission" date="2019-07" db="EMBL/GenBank/DDBJ databases">
        <title>Draft genome assembly of a fouling barnacle, Amphibalanus amphitrite (Darwin, 1854): The first reference genome for Thecostraca.</title>
        <authorList>
            <person name="Kim W."/>
        </authorList>
    </citation>
    <scope>NUCLEOTIDE SEQUENCE [LARGE SCALE GENOMIC DNA]</scope>
    <source>
        <strain evidence="3">SNU_AA5</strain>
        <tissue evidence="3">Soma without cirri and trophi</tissue>
    </source>
</reference>
<dbReference type="PANTHER" id="PTHR11426">
    <property type="entry name" value="HISTONE H3"/>
    <property type="match status" value="1"/>
</dbReference>
<dbReference type="PRINTS" id="PR00622">
    <property type="entry name" value="HISTONEH3"/>
</dbReference>
<proteinExistence type="inferred from homology"/>
<dbReference type="Gene3D" id="1.10.20.10">
    <property type="entry name" value="Histone, subunit A"/>
    <property type="match status" value="1"/>
</dbReference>
<dbReference type="InterPro" id="IPR009072">
    <property type="entry name" value="Histone-fold"/>
</dbReference>
<dbReference type="InterPro" id="IPR000164">
    <property type="entry name" value="Histone_H3/CENP-A"/>
</dbReference>
<evidence type="ECO:0000313" key="4">
    <source>
        <dbReference type="Proteomes" id="UP000440578"/>
    </source>
</evidence>
<comment type="caution">
    <text evidence="3">The sequence shown here is derived from an EMBL/GenBank/DDBJ whole genome shotgun (WGS) entry which is preliminary data.</text>
</comment>
<gene>
    <name evidence="3" type="primary">H32_1</name>
    <name evidence="3" type="ORF">FJT64_015862</name>
</gene>
<feature type="domain" description="Core Histone H2A/H2B/H3" evidence="2">
    <location>
        <begin position="17"/>
        <end position="89"/>
    </location>
</feature>
<keyword evidence="4" id="KW-1185">Reference proteome</keyword>
<protein>
    <submittedName>
        <fullName evidence="3">Histone H3.2</fullName>
    </submittedName>
</protein>
<dbReference type="GO" id="GO:0046982">
    <property type="term" value="F:protein heterodimerization activity"/>
    <property type="evidence" value="ECO:0007669"/>
    <property type="project" value="InterPro"/>
</dbReference>
<dbReference type="Pfam" id="PF00125">
    <property type="entry name" value="Histone"/>
    <property type="match status" value="1"/>
</dbReference>
<dbReference type="OrthoDB" id="10250585at2759"/>
<comment type="similarity">
    <text evidence="1">Belongs to the histone H3 family.</text>
</comment>
<dbReference type="Proteomes" id="UP000440578">
    <property type="component" value="Unassembled WGS sequence"/>
</dbReference>
<dbReference type="InterPro" id="IPR007125">
    <property type="entry name" value="H2A/H2B/H3"/>
</dbReference>
<dbReference type="GO" id="GO:0030527">
    <property type="term" value="F:structural constituent of chromatin"/>
    <property type="evidence" value="ECO:0007669"/>
    <property type="project" value="InterPro"/>
</dbReference>
<dbReference type="SMART" id="SM00428">
    <property type="entry name" value="H3"/>
    <property type="match status" value="1"/>
</dbReference>
<dbReference type="SUPFAM" id="SSF47113">
    <property type="entry name" value="Histone-fold"/>
    <property type="match status" value="1"/>
</dbReference>
<dbReference type="GO" id="GO:0000786">
    <property type="term" value="C:nucleosome"/>
    <property type="evidence" value="ECO:0007669"/>
    <property type="project" value="InterPro"/>
</dbReference>
<accession>A0A6A4X2W4</accession>